<dbReference type="GO" id="GO:0005794">
    <property type="term" value="C:Golgi apparatus"/>
    <property type="evidence" value="ECO:0007669"/>
    <property type="project" value="TreeGrafter"/>
</dbReference>
<dbReference type="Pfam" id="PF13839">
    <property type="entry name" value="PC-Esterase"/>
    <property type="match status" value="1"/>
</dbReference>
<evidence type="ECO:0000313" key="10">
    <source>
        <dbReference type="EMBL" id="VFU34627.1"/>
    </source>
</evidence>
<accession>A0A6N2LGN6</accession>
<dbReference type="InterPro" id="IPR026057">
    <property type="entry name" value="TBL_C"/>
</dbReference>
<protein>
    <submittedName>
        <fullName evidence="10">Uncharacterized protein</fullName>
    </submittedName>
</protein>
<comment type="similarity">
    <text evidence="2">Belongs to the PC-esterase family. TBL subfamily.</text>
</comment>
<dbReference type="PANTHER" id="PTHR32285">
    <property type="entry name" value="PROTEIN TRICHOME BIREFRINGENCE-LIKE 9-RELATED"/>
    <property type="match status" value="1"/>
</dbReference>
<dbReference type="GO" id="GO:0016413">
    <property type="term" value="F:O-acetyltransferase activity"/>
    <property type="evidence" value="ECO:0007669"/>
    <property type="project" value="InterPro"/>
</dbReference>
<sequence length="355" mass="39811">MDVVGSSAIRAALLFVSLAVHHGGVATGGGCDLYKGIWVRDEAYPLYDPSRCPFIEKEFDCQMNGRPDRDYLKYRWQPHPRCHFPRFDGRHFLSQVLKGKSMMFVGDSLSLNQWQSLTCMLHVALPRARYSSARTGGLSTFTFPEYGAKVMFSRNAFLVDMVSTSHGVALRLDSIQGGELWKGIDVLVFNTWHWWLHTGRKQPWNFIQVGSARYHDMDRLVAFEKALTTWAKWVETHVDTTKTKVFFQGVSPDHLNGSDWGEASARSCEGQKEPFSKTYPAGPHPAQLVVEKVIGAMPTAAVHLLNVTALSQLRKEGHPSVYGLGGHRAMDCSHWCLAGVPDTWNQLLYAALLPT</sequence>
<evidence type="ECO:0000256" key="2">
    <source>
        <dbReference type="ARBA" id="ARBA00007727"/>
    </source>
</evidence>
<evidence type="ECO:0000256" key="1">
    <source>
        <dbReference type="ARBA" id="ARBA00004167"/>
    </source>
</evidence>
<feature type="domain" description="Trichome birefringence-like C-terminal" evidence="8">
    <location>
        <begin position="85"/>
        <end position="350"/>
    </location>
</feature>
<dbReference type="EMBL" id="CAADRP010001024">
    <property type="protein sequence ID" value="VFU34627.1"/>
    <property type="molecule type" value="Genomic_DNA"/>
</dbReference>
<reference evidence="10" key="1">
    <citation type="submission" date="2019-03" db="EMBL/GenBank/DDBJ databases">
        <authorList>
            <person name="Mank J."/>
            <person name="Almeida P."/>
        </authorList>
    </citation>
    <scope>NUCLEOTIDE SEQUENCE</scope>
    <source>
        <strain evidence="10">78183</strain>
    </source>
</reference>
<keyword evidence="3" id="KW-0812">Transmembrane</keyword>
<keyword evidence="4" id="KW-0735">Signal-anchor</keyword>
<evidence type="ECO:0000259" key="9">
    <source>
        <dbReference type="Pfam" id="PF14416"/>
    </source>
</evidence>
<name>A0A6N2LGN6_SALVM</name>
<evidence type="ECO:0000256" key="6">
    <source>
        <dbReference type="ARBA" id="ARBA00023136"/>
    </source>
</evidence>
<feature type="chain" id="PRO_5027051029" evidence="7">
    <location>
        <begin position="27"/>
        <end position="355"/>
    </location>
</feature>
<keyword evidence="5" id="KW-1133">Transmembrane helix</keyword>
<keyword evidence="6" id="KW-0472">Membrane</keyword>
<evidence type="ECO:0000256" key="7">
    <source>
        <dbReference type="SAM" id="SignalP"/>
    </source>
</evidence>
<evidence type="ECO:0000256" key="5">
    <source>
        <dbReference type="ARBA" id="ARBA00022989"/>
    </source>
</evidence>
<gene>
    <name evidence="10" type="ORF">SVIM_LOCUS166875</name>
</gene>
<dbReference type="AlphaFoldDB" id="A0A6N2LGN6"/>
<evidence type="ECO:0000259" key="8">
    <source>
        <dbReference type="Pfam" id="PF13839"/>
    </source>
</evidence>
<proteinExistence type="inferred from homology"/>
<feature type="domain" description="Trichome birefringence-like N-terminal" evidence="9">
    <location>
        <begin position="30"/>
        <end position="79"/>
    </location>
</feature>
<dbReference type="InterPro" id="IPR025846">
    <property type="entry name" value="TBL_N"/>
</dbReference>
<dbReference type="Pfam" id="PF14416">
    <property type="entry name" value="PMR5N"/>
    <property type="match status" value="1"/>
</dbReference>
<dbReference type="GO" id="GO:0016020">
    <property type="term" value="C:membrane"/>
    <property type="evidence" value="ECO:0007669"/>
    <property type="project" value="UniProtKB-SubCell"/>
</dbReference>
<organism evidence="10">
    <name type="scientific">Salix viminalis</name>
    <name type="common">Common osier</name>
    <name type="synonym">Basket willow</name>
    <dbReference type="NCBI Taxonomy" id="40686"/>
    <lineage>
        <taxon>Eukaryota</taxon>
        <taxon>Viridiplantae</taxon>
        <taxon>Streptophyta</taxon>
        <taxon>Embryophyta</taxon>
        <taxon>Tracheophyta</taxon>
        <taxon>Spermatophyta</taxon>
        <taxon>Magnoliopsida</taxon>
        <taxon>eudicotyledons</taxon>
        <taxon>Gunneridae</taxon>
        <taxon>Pentapetalae</taxon>
        <taxon>rosids</taxon>
        <taxon>fabids</taxon>
        <taxon>Malpighiales</taxon>
        <taxon>Salicaceae</taxon>
        <taxon>Saliceae</taxon>
        <taxon>Salix</taxon>
    </lineage>
</organism>
<comment type="subcellular location">
    <subcellularLocation>
        <location evidence="1">Membrane</location>
        <topology evidence="1">Single-pass membrane protein</topology>
    </subcellularLocation>
</comment>
<keyword evidence="7" id="KW-0732">Signal</keyword>
<feature type="signal peptide" evidence="7">
    <location>
        <begin position="1"/>
        <end position="26"/>
    </location>
</feature>
<dbReference type="InterPro" id="IPR029962">
    <property type="entry name" value="TBL"/>
</dbReference>
<evidence type="ECO:0000256" key="4">
    <source>
        <dbReference type="ARBA" id="ARBA00022968"/>
    </source>
</evidence>
<evidence type="ECO:0000256" key="3">
    <source>
        <dbReference type="ARBA" id="ARBA00022692"/>
    </source>
</evidence>
<dbReference type="PANTHER" id="PTHR32285:SF149">
    <property type="entry name" value="TRICHOME BIREFRINGENCE-LIKE N-TERMINAL DOMAIN-CONTAINING PROTEIN"/>
    <property type="match status" value="1"/>
</dbReference>